<reference evidence="1" key="2">
    <citation type="submission" date="2015-02" db="UniProtKB">
        <authorList>
            <consortium name="EnsemblMetazoa"/>
        </authorList>
    </citation>
    <scope>IDENTIFICATION</scope>
</reference>
<keyword evidence="2" id="KW-1185">Reference proteome</keyword>
<dbReference type="EnsemblMetazoa" id="SMAR012757-RA">
    <property type="protein sequence ID" value="SMAR012757-PA"/>
    <property type="gene ID" value="SMAR012757"/>
</dbReference>
<dbReference type="EMBL" id="JH432191">
    <property type="status" value="NOT_ANNOTATED_CDS"/>
    <property type="molecule type" value="Genomic_DNA"/>
</dbReference>
<dbReference type="HOGENOM" id="CLU_2801428_0_0_1"/>
<organism evidence="1 2">
    <name type="scientific">Strigamia maritima</name>
    <name type="common">European centipede</name>
    <name type="synonym">Geophilus maritimus</name>
    <dbReference type="NCBI Taxonomy" id="126957"/>
    <lineage>
        <taxon>Eukaryota</taxon>
        <taxon>Metazoa</taxon>
        <taxon>Ecdysozoa</taxon>
        <taxon>Arthropoda</taxon>
        <taxon>Myriapoda</taxon>
        <taxon>Chilopoda</taxon>
        <taxon>Pleurostigmophora</taxon>
        <taxon>Geophilomorpha</taxon>
        <taxon>Linotaeniidae</taxon>
        <taxon>Strigamia</taxon>
    </lineage>
</organism>
<reference evidence="2" key="1">
    <citation type="submission" date="2011-05" db="EMBL/GenBank/DDBJ databases">
        <authorList>
            <person name="Richards S.R."/>
            <person name="Qu J."/>
            <person name="Jiang H."/>
            <person name="Jhangiani S.N."/>
            <person name="Agravi P."/>
            <person name="Goodspeed R."/>
            <person name="Gross S."/>
            <person name="Mandapat C."/>
            <person name="Jackson L."/>
            <person name="Mathew T."/>
            <person name="Pu L."/>
            <person name="Thornton R."/>
            <person name="Saada N."/>
            <person name="Wilczek-Boney K.B."/>
            <person name="Lee S."/>
            <person name="Kovar C."/>
            <person name="Wu Y."/>
            <person name="Scherer S.E."/>
            <person name="Worley K.C."/>
            <person name="Muzny D.M."/>
            <person name="Gibbs R."/>
        </authorList>
    </citation>
    <scope>NUCLEOTIDE SEQUENCE</scope>
    <source>
        <strain evidence="2">Brora</strain>
    </source>
</reference>
<evidence type="ECO:0000313" key="1">
    <source>
        <dbReference type="EnsemblMetazoa" id="SMAR012757-PA"/>
    </source>
</evidence>
<dbReference type="Proteomes" id="UP000014500">
    <property type="component" value="Unassembled WGS sequence"/>
</dbReference>
<name>T1JFY9_STRMM</name>
<accession>T1JFY9</accession>
<protein>
    <submittedName>
        <fullName evidence="1">Uncharacterized protein</fullName>
    </submittedName>
</protein>
<proteinExistence type="predicted"/>
<dbReference type="AlphaFoldDB" id="T1JFY9"/>
<evidence type="ECO:0000313" key="2">
    <source>
        <dbReference type="Proteomes" id="UP000014500"/>
    </source>
</evidence>
<sequence>MADFRCCLLRLERHHGFHITEKLETTFRKGLDKGLANRALKFDFCLNQTLLELSGIDRTTQNSYMGKH</sequence>